<comment type="caution">
    <text evidence="1">The sequence shown here is derived from an EMBL/GenBank/DDBJ whole genome shotgun (WGS) entry which is preliminary data.</text>
</comment>
<evidence type="ECO:0000313" key="2">
    <source>
        <dbReference type="Proteomes" id="UP000577362"/>
    </source>
</evidence>
<accession>A0A840C186</accession>
<proteinExistence type="predicted"/>
<organism evidence="1 2">
    <name type="scientific">Chelatococcus caeni</name>
    <dbReference type="NCBI Taxonomy" id="1348468"/>
    <lineage>
        <taxon>Bacteria</taxon>
        <taxon>Pseudomonadati</taxon>
        <taxon>Pseudomonadota</taxon>
        <taxon>Alphaproteobacteria</taxon>
        <taxon>Hyphomicrobiales</taxon>
        <taxon>Chelatococcaceae</taxon>
        <taxon>Chelatococcus</taxon>
    </lineage>
</organism>
<name>A0A840C186_9HYPH</name>
<keyword evidence="2" id="KW-1185">Reference proteome</keyword>
<sequence>MFVAPRPRMALLSLVEAGRQAGLYLEAKITRGRGWRSRHGRDDGSQWAWIGMDAQVHGRAIGYELIHAAKYLTGYRTREEA</sequence>
<reference evidence="1 2" key="1">
    <citation type="submission" date="2020-08" db="EMBL/GenBank/DDBJ databases">
        <title>Genomic Encyclopedia of Type Strains, Phase IV (KMG-IV): sequencing the most valuable type-strain genomes for metagenomic binning, comparative biology and taxonomic classification.</title>
        <authorList>
            <person name="Goeker M."/>
        </authorList>
    </citation>
    <scope>NUCLEOTIDE SEQUENCE [LARGE SCALE GENOMIC DNA]</scope>
    <source>
        <strain evidence="1 2">DSM 103737</strain>
    </source>
</reference>
<gene>
    <name evidence="1" type="ORF">GGR16_002437</name>
</gene>
<dbReference type="EMBL" id="JACIEN010000002">
    <property type="protein sequence ID" value="MBB4017408.1"/>
    <property type="molecule type" value="Genomic_DNA"/>
</dbReference>
<evidence type="ECO:0000313" key="1">
    <source>
        <dbReference type="EMBL" id="MBB4017408.1"/>
    </source>
</evidence>
<dbReference type="AlphaFoldDB" id="A0A840C186"/>
<dbReference type="Proteomes" id="UP000577362">
    <property type="component" value="Unassembled WGS sequence"/>
</dbReference>
<protein>
    <submittedName>
        <fullName evidence="1">Uncharacterized protein YfiM (DUF2279 family)</fullName>
    </submittedName>
</protein>
<dbReference type="RefSeq" id="WP_183316760.1">
    <property type="nucleotide sequence ID" value="NZ_JACIEN010000002.1"/>
</dbReference>